<dbReference type="Gene3D" id="3.90.550.10">
    <property type="entry name" value="Spore Coat Polysaccharide Biosynthesis Protein SpsA, Chain A"/>
    <property type="match status" value="1"/>
</dbReference>
<dbReference type="GO" id="GO:0003977">
    <property type="term" value="F:UDP-N-acetylglucosamine diphosphorylase activity"/>
    <property type="evidence" value="ECO:0007669"/>
    <property type="project" value="UniProtKB-EC"/>
</dbReference>
<comment type="caution">
    <text evidence="7">The sequence shown here is derived from an EMBL/GenBank/DDBJ whole genome shotgun (WGS) entry which is preliminary data.</text>
</comment>
<evidence type="ECO:0000256" key="2">
    <source>
        <dbReference type="ARBA" id="ARBA00010401"/>
    </source>
</evidence>
<dbReference type="SUPFAM" id="SSF53448">
    <property type="entry name" value="Nucleotide-diphospho-sugar transferases"/>
    <property type="match status" value="1"/>
</dbReference>
<evidence type="ECO:0000256" key="5">
    <source>
        <dbReference type="ARBA" id="ARBA00022695"/>
    </source>
</evidence>
<dbReference type="PANTHER" id="PTHR11952">
    <property type="entry name" value="UDP- GLUCOSE PYROPHOSPHORYLASE"/>
    <property type="match status" value="1"/>
</dbReference>
<comment type="similarity">
    <text evidence="2">Belongs to the UDPGP type 1 family.</text>
</comment>
<protein>
    <recommendedName>
        <fullName evidence="3">UDP-N-acetylglucosamine diphosphorylase</fullName>
        <ecNumber evidence="3">2.7.7.23</ecNumber>
    </recommendedName>
</protein>
<dbReference type="FunFam" id="3.90.550.10:FF:000075">
    <property type="entry name" value="Probable UDP-N-acetylglucosamine pyrophosphorylase"/>
    <property type="match status" value="1"/>
</dbReference>
<proteinExistence type="inferred from homology"/>
<accession>A0A9N8WLJ2</accession>
<evidence type="ECO:0000256" key="6">
    <source>
        <dbReference type="ARBA" id="ARBA00048493"/>
    </source>
</evidence>
<gene>
    <name evidence="7" type="ORF">PBRASI_LOCUS2243</name>
</gene>
<reference evidence="7" key="1">
    <citation type="submission" date="2021-06" db="EMBL/GenBank/DDBJ databases">
        <authorList>
            <person name="Kallberg Y."/>
            <person name="Tangrot J."/>
            <person name="Rosling A."/>
        </authorList>
    </citation>
    <scope>NUCLEOTIDE SEQUENCE</scope>
    <source>
        <strain evidence="7">BR232B</strain>
    </source>
</reference>
<sequence>MSFKTSSVKINPVPTQAQVDALKAKYAAARQEQVFTFYDSLSPEEQTALYDQLSKLDVDRVNRIYKKAVSSLESSSTNLSISPLPNDSFDSVLDATESKQEEWESIGLKSISENKVAVILMAGGQGTRLGSSAPKGCYDIGLPSHKSLFQLQAERILRLQKIAKDTTGTQGQVVIPWYVMTSGPTRAATEEFFQSHGYFGLEKENVIVFEQGILPALTDDGKIFLETKSKIAVAPDGNGGIYAALRNENVLTDLTSRDILYVHAYCVDNCLVRVADPVFIGYSISKHADCGAKAVRKAYPEEPVGLIALKDGKFNVVEYSEFDPTLAALTKANGQLEYGAANIANHFYTVDFLKSVERFEGELEYHIAKKKIKHVDLKTGELQSPTKPNGMKMELFVFDVFPFTERMSVLEVDRKEEFSPLKNAPGTGVDDPDTSRRDIISQHVRFVEKAGGEVVAGVGETQDKLTFEISPLVSYAGEGLEGLKGKTIRTPAVINTVDDIEKVVLS</sequence>
<comment type="catalytic activity">
    <reaction evidence="6">
        <text>N-acetyl-alpha-D-glucosamine 1-phosphate + UTP + H(+) = UDP-N-acetyl-alpha-D-glucosamine + diphosphate</text>
        <dbReference type="Rhea" id="RHEA:13509"/>
        <dbReference type="ChEBI" id="CHEBI:15378"/>
        <dbReference type="ChEBI" id="CHEBI:33019"/>
        <dbReference type="ChEBI" id="CHEBI:46398"/>
        <dbReference type="ChEBI" id="CHEBI:57705"/>
        <dbReference type="ChEBI" id="CHEBI:57776"/>
        <dbReference type="EC" id="2.7.7.23"/>
    </reaction>
</comment>
<dbReference type="Pfam" id="PF01704">
    <property type="entry name" value="UDPGP"/>
    <property type="match status" value="1"/>
</dbReference>
<dbReference type="GO" id="GO:0006048">
    <property type="term" value="P:UDP-N-acetylglucosamine biosynthetic process"/>
    <property type="evidence" value="ECO:0007669"/>
    <property type="project" value="TreeGrafter"/>
</dbReference>
<evidence type="ECO:0000256" key="3">
    <source>
        <dbReference type="ARBA" id="ARBA00012457"/>
    </source>
</evidence>
<evidence type="ECO:0000313" key="7">
    <source>
        <dbReference type="EMBL" id="CAG8493701.1"/>
    </source>
</evidence>
<keyword evidence="8" id="KW-1185">Reference proteome</keyword>
<dbReference type="InterPro" id="IPR002618">
    <property type="entry name" value="UDPGP_fam"/>
</dbReference>
<dbReference type="EMBL" id="CAJVPI010000170">
    <property type="protein sequence ID" value="CAG8493701.1"/>
    <property type="molecule type" value="Genomic_DNA"/>
</dbReference>
<keyword evidence="4" id="KW-0808">Transferase</keyword>
<dbReference type="PANTHER" id="PTHR11952:SF2">
    <property type="entry name" value="LD24639P"/>
    <property type="match status" value="1"/>
</dbReference>
<evidence type="ECO:0000313" key="8">
    <source>
        <dbReference type="Proteomes" id="UP000789739"/>
    </source>
</evidence>
<name>A0A9N8WLJ2_9GLOM</name>
<keyword evidence="5" id="KW-0548">Nucleotidyltransferase</keyword>
<dbReference type="AlphaFoldDB" id="A0A9N8WLJ2"/>
<comment type="pathway">
    <text evidence="1">Nucleotide-sugar biosynthesis; UDP-N-acetyl-alpha-D-glucosamine biosynthesis; UDP-N-acetyl-alpha-D-glucosamine from N-acetyl-alpha-D-glucosamine 1-phosphate: step 1/1.</text>
</comment>
<evidence type="ECO:0000256" key="4">
    <source>
        <dbReference type="ARBA" id="ARBA00022679"/>
    </source>
</evidence>
<dbReference type="InterPro" id="IPR029044">
    <property type="entry name" value="Nucleotide-diphossugar_trans"/>
</dbReference>
<dbReference type="InterPro" id="IPR039741">
    <property type="entry name" value="UDP-sugar_pyrophosphorylase"/>
</dbReference>
<dbReference type="Proteomes" id="UP000789739">
    <property type="component" value="Unassembled WGS sequence"/>
</dbReference>
<evidence type="ECO:0000256" key="1">
    <source>
        <dbReference type="ARBA" id="ARBA00005208"/>
    </source>
</evidence>
<organism evidence="7 8">
    <name type="scientific">Paraglomus brasilianum</name>
    <dbReference type="NCBI Taxonomy" id="144538"/>
    <lineage>
        <taxon>Eukaryota</taxon>
        <taxon>Fungi</taxon>
        <taxon>Fungi incertae sedis</taxon>
        <taxon>Mucoromycota</taxon>
        <taxon>Glomeromycotina</taxon>
        <taxon>Glomeromycetes</taxon>
        <taxon>Paraglomerales</taxon>
        <taxon>Paraglomeraceae</taxon>
        <taxon>Paraglomus</taxon>
    </lineage>
</organism>
<dbReference type="EC" id="2.7.7.23" evidence="3"/>
<dbReference type="OrthoDB" id="532420at2759"/>
<dbReference type="CDD" id="cd04193">
    <property type="entry name" value="UDPGlcNAc_PPase"/>
    <property type="match status" value="1"/>
</dbReference>